<dbReference type="PIRSF" id="PIRSF006078">
    <property type="entry name" value="GlxK"/>
    <property type="match status" value="1"/>
</dbReference>
<organism evidence="5 6">
    <name type="scientific">Salicibibacter kimchii</name>
    <dbReference type="NCBI Taxonomy" id="2099786"/>
    <lineage>
        <taxon>Bacteria</taxon>
        <taxon>Bacillati</taxon>
        <taxon>Bacillota</taxon>
        <taxon>Bacilli</taxon>
        <taxon>Bacillales</taxon>
        <taxon>Bacillaceae</taxon>
        <taxon>Salicibibacter</taxon>
    </lineage>
</organism>
<comment type="similarity">
    <text evidence="1 4">Belongs to the glycerate kinase type-1 family.</text>
</comment>
<dbReference type="InterPro" id="IPR018193">
    <property type="entry name" value="Glyc_kinase_flavodox-like_fold"/>
</dbReference>
<gene>
    <name evidence="5" type="ORF">DT065_14045</name>
</gene>
<dbReference type="GO" id="GO:0031388">
    <property type="term" value="P:organic acid phosphorylation"/>
    <property type="evidence" value="ECO:0007669"/>
    <property type="project" value="UniProtKB-UniRule"/>
</dbReference>
<dbReference type="AlphaFoldDB" id="A0A345C1C7"/>
<dbReference type="InterPro" id="IPR036129">
    <property type="entry name" value="Glycerate_kinase_sf"/>
</dbReference>
<sequence>MAKIIIAPDSFKESMSAREAAEAIHSGFQQAGGDQAYHLIPMGDGGEGTMEALVEYYDGVYHTVQVEGPNEHLVDAIYALSADGKTAIMEMAQASGLDQVAEPNRDIGAASSYGTGKMMRAAIDQGVRKIILGIGGSATNDGGAGMMAALGARLLNEHGEMISRGGLGLESLASIDLSGLDARLEHTDIVVACDVTNPLLGNSGASTVYGPQKGADAAMVQKLDSTLAHFHKLTVETTGYDVKDIAGAGAAGGLGYALLVYLNAELKPGIDLVLEETDFRGVARDADLIITGEGKIDGQSVYGKTPVGVAKAGKETGTFVIAIGGQLGKGYEEVHDHGIDAVFSLVPGVVSVKDAMKNGREYLRHTARNIAVVYNLK</sequence>
<dbReference type="OrthoDB" id="9774290at2"/>
<dbReference type="Proteomes" id="UP000252100">
    <property type="component" value="Chromosome"/>
</dbReference>
<dbReference type="InterPro" id="IPR018197">
    <property type="entry name" value="Glycerate_kinase_RE-like"/>
</dbReference>
<dbReference type="GO" id="GO:0008887">
    <property type="term" value="F:glycerate kinase activity"/>
    <property type="evidence" value="ECO:0007669"/>
    <property type="project" value="UniProtKB-UniRule"/>
</dbReference>
<dbReference type="Gene3D" id="3.40.50.10350">
    <property type="entry name" value="Glycerate kinase, domain 1"/>
    <property type="match status" value="1"/>
</dbReference>
<dbReference type="SUPFAM" id="SSF110738">
    <property type="entry name" value="Glycerate kinase I"/>
    <property type="match status" value="1"/>
</dbReference>
<dbReference type="NCBIfam" id="TIGR00045">
    <property type="entry name" value="glycerate kinase"/>
    <property type="match status" value="1"/>
</dbReference>
<keyword evidence="2 4" id="KW-0808">Transferase</keyword>
<keyword evidence="6" id="KW-1185">Reference proteome</keyword>
<accession>A0A345C1C7</accession>
<evidence type="ECO:0000313" key="6">
    <source>
        <dbReference type="Proteomes" id="UP000252100"/>
    </source>
</evidence>
<dbReference type="PANTHER" id="PTHR21599:SF0">
    <property type="entry name" value="GLYCERATE KINASE"/>
    <property type="match status" value="1"/>
</dbReference>
<reference evidence="5 6" key="1">
    <citation type="journal article" date="2018" name="J. Microbiol.">
        <title>Salicibibacter kimchii gen. nov., sp. nov., a moderately halophilic and alkalitolerant bacterium in the family Bacillaceae, isolated from kimchi.</title>
        <authorList>
            <person name="Jang J.Y."/>
            <person name="Oh Y.J."/>
            <person name="Lim S.K."/>
            <person name="Park H.K."/>
            <person name="Lee C."/>
            <person name="Kim J.Y."/>
            <person name="Lee M.A."/>
            <person name="Choi H.J."/>
        </authorList>
    </citation>
    <scope>NUCLEOTIDE SEQUENCE [LARGE SCALE GENOMIC DNA]</scope>
    <source>
        <strain evidence="5 6">NKC1-1</strain>
    </source>
</reference>
<evidence type="ECO:0000256" key="2">
    <source>
        <dbReference type="ARBA" id="ARBA00022679"/>
    </source>
</evidence>
<dbReference type="KEGG" id="rue:DT065_14045"/>
<keyword evidence="3 4" id="KW-0418">Kinase</keyword>
<evidence type="ECO:0000256" key="4">
    <source>
        <dbReference type="PIRNR" id="PIRNR006078"/>
    </source>
</evidence>
<dbReference type="Pfam" id="PF02595">
    <property type="entry name" value="Gly_kinase"/>
    <property type="match status" value="1"/>
</dbReference>
<protein>
    <submittedName>
        <fullName evidence="5">Glycerate kinase</fullName>
    </submittedName>
</protein>
<evidence type="ECO:0000313" key="5">
    <source>
        <dbReference type="EMBL" id="AXF57008.1"/>
    </source>
</evidence>
<dbReference type="PANTHER" id="PTHR21599">
    <property type="entry name" value="GLYCERATE KINASE"/>
    <property type="match status" value="1"/>
</dbReference>
<dbReference type="RefSeq" id="WP_114374440.1">
    <property type="nucleotide sequence ID" value="NZ_CP031092.1"/>
</dbReference>
<dbReference type="InterPro" id="IPR004381">
    <property type="entry name" value="Glycerate_kinase"/>
</dbReference>
<name>A0A345C1C7_9BACI</name>
<dbReference type="Gene3D" id="3.90.1510.10">
    <property type="entry name" value="Glycerate kinase, domain 2"/>
    <property type="match status" value="1"/>
</dbReference>
<evidence type="ECO:0000256" key="3">
    <source>
        <dbReference type="ARBA" id="ARBA00022777"/>
    </source>
</evidence>
<dbReference type="EMBL" id="CP031092">
    <property type="protein sequence ID" value="AXF57008.1"/>
    <property type="molecule type" value="Genomic_DNA"/>
</dbReference>
<evidence type="ECO:0000256" key="1">
    <source>
        <dbReference type="ARBA" id="ARBA00006284"/>
    </source>
</evidence>
<proteinExistence type="inferred from homology"/>